<dbReference type="InterPro" id="IPR027385">
    <property type="entry name" value="Beta-barrel_OMP"/>
</dbReference>
<keyword evidence="2 3" id="KW-0732">Signal</keyword>
<evidence type="ECO:0000256" key="3">
    <source>
        <dbReference type="SAM" id="SignalP"/>
    </source>
</evidence>
<reference evidence="5" key="1">
    <citation type="submission" date="2021-04" db="EMBL/GenBank/DDBJ databases">
        <title>novel species isolated from subtropical streams in China.</title>
        <authorList>
            <person name="Lu H."/>
        </authorList>
    </citation>
    <scope>NUCLEOTIDE SEQUENCE</scope>
    <source>
        <strain evidence="5">FT137W</strain>
    </source>
</reference>
<dbReference type="RefSeq" id="WP_212674148.1">
    <property type="nucleotide sequence ID" value="NZ_JAGSPJ010000001.1"/>
</dbReference>
<proteinExistence type="predicted"/>
<comment type="subcellular location">
    <subcellularLocation>
        <location evidence="1">Cell outer membrane</location>
    </subcellularLocation>
</comment>
<evidence type="ECO:0000259" key="4">
    <source>
        <dbReference type="Pfam" id="PF13505"/>
    </source>
</evidence>
<sequence length="164" mass="17466">MLRKIFVAAIASCTMNAFAADNQGNFYAGLDAGSSKINDLSGRMGSVGGFIGYQMTKSLSVEGGYRRLATLELLGVDANLTQSAISLIGTTDLGNNFDFFGRVGYNKIAASAEYSGRRGSASDSGSLFGIGFAYNVNTNFSVRLEAQRPAKDMTNFSAAMIWKF</sequence>
<dbReference type="EMBL" id="JAGSPJ010000001">
    <property type="protein sequence ID" value="MBR7799039.1"/>
    <property type="molecule type" value="Genomic_DNA"/>
</dbReference>
<dbReference type="SUPFAM" id="SSF56925">
    <property type="entry name" value="OMPA-like"/>
    <property type="match status" value="1"/>
</dbReference>
<gene>
    <name evidence="5" type="ORF">KDM90_03425</name>
</gene>
<feature type="chain" id="PRO_5037740190" evidence="3">
    <location>
        <begin position="20"/>
        <end position="164"/>
    </location>
</feature>
<name>A0A941IBG6_9BURK</name>
<evidence type="ECO:0000256" key="2">
    <source>
        <dbReference type="ARBA" id="ARBA00022729"/>
    </source>
</evidence>
<dbReference type="Gene3D" id="2.40.160.20">
    <property type="match status" value="1"/>
</dbReference>
<dbReference type="AlphaFoldDB" id="A0A941IBG6"/>
<protein>
    <submittedName>
        <fullName evidence="5">Porin family protein</fullName>
    </submittedName>
</protein>
<evidence type="ECO:0000313" key="5">
    <source>
        <dbReference type="EMBL" id="MBR7799039.1"/>
    </source>
</evidence>
<dbReference type="InterPro" id="IPR011250">
    <property type="entry name" value="OMP/PagP_B-barrel"/>
</dbReference>
<feature type="domain" description="Outer membrane protein beta-barrel" evidence="4">
    <location>
        <begin position="6"/>
        <end position="151"/>
    </location>
</feature>
<dbReference type="GO" id="GO:0009279">
    <property type="term" value="C:cell outer membrane"/>
    <property type="evidence" value="ECO:0007669"/>
    <property type="project" value="UniProtKB-SubCell"/>
</dbReference>
<accession>A0A941IBG6</accession>
<feature type="signal peptide" evidence="3">
    <location>
        <begin position="1"/>
        <end position="19"/>
    </location>
</feature>
<organism evidence="5 6">
    <name type="scientific">Undibacterium fentianense</name>
    <dbReference type="NCBI Taxonomy" id="2828728"/>
    <lineage>
        <taxon>Bacteria</taxon>
        <taxon>Pseudomonadati</taxon>
        <taxon>Pseudomonadota</taxon>
        <taxon>Betaproteobacteria</taxon>
        <taxon>Burkholderiales</taxon>
        <taxon>Oxalobacteraceae</taxon>
        <taxon>Undibacterium</taxon>
    </lineage>
</organism>
<dbReference type="Pfam" id="PF13505">
    <property type="entry name" value="OMP_b-brl"/>
    <property type="match status" value="1"/>
</dbReference>
<evidence type="ECO:0000313" key="6">
    <source>
        <dbReference type="Proteomes" id="UP000678545"/>
    </source>
</evidence>
<evidence type="ECO:0000256" key="1">
    <source>
        <dbReference type="ARBA" id="ARBA00004442"/>
    </source>
</evidence>
<comment type="caution">
    <text evidence="5">The sequence shown here is derived from an EMBL/GenBank/DDBJ whole genome shotgun (WGS) entry which is preliminary data.</text>
</comment>
<dbReference type="Proteomes" id="UP000678545">
    <property type="component" value="Unassembled WGS sequence"/>
</dbReference>
<keyword evidence="6" id="KW-1185">Reference proteome</keyword>